<evidence type="ECO:0000313" key="2">
    <source>
        <dbReference type="Proteomes" id="UP001153334"/>
    </source>
</evidence>
<proteinExistence type="predicted"/>
<sequence length="989" mass="110926">MFLNFDKVTLLYEGRQIYFGPVNEAVQYFEALGFVRPERATFPDFLTSLTNPQERIVRNGFEDSVPRSPDEFAGVWRQSAEARRLSNEISEFNAIHVSSHSIGNYNAILIRQALDPIISAFFGHTILGLVVGSILYNLNESADSLENRSIIVFLALVNSAFSPAFEVLTMWAQRPIVEKHHRYALYHPSTESIASMICDLPNKILISLLFHIPVYFLANLRRTAPAFFTYWLFMFTTVLAMSSIFRTIGSLSRRIEQTSAPSAIIVVLTIIYTGFVVPPKYMLPMHVFSSLWAGISTERDAGHCLFRNYGYSEGHLWRNLGIILSFAVAFCVVHLLSIELNPPKRSQGEVLTFVRGKIREHKGGIAATEEDYPPVFAGDIHARSANRGGINNAPPAEQADLSHAIQERSSVVHWTEVGYAIKTRRETIQILQDIHGWVKPGTLTALMGATGAGKTTLLDVLSNRTIHGDVHGSIYVDGDLRDPSFSRRIGYVQQDDIHMPTATVREALVFSAMLRQQQTKSEMQRLAHVDNIIRLLDMDHYADAIVGVPGEGLNVEQRKRLTIGVEMAAGPELLLFLDEPTSGLDSQTAWSICKLLRKLADHGQTIMCTIHQPSAELFQMFDSLLLLDKGGTEVYFGPIGTDGSSVINYFEAHGAPKCPPIANPAEWILDISSHNNATMEARSWSRIWDESEQKREVLRHLETLTKDQYQGTKSAAPVAEYATTAIRQLIVVTRRSFRDYWRCPQYLYSKLVALVNGISFYNSPHDIQGLTNDLFGIFLITQQFSTISQQIIPRLVDSRSLFEARERRNMSYSWYVFMASNILVELWWQTVSAVLVFVSWYYPTGMWRNGDSTFGTAERGAVTFILIWLFCLWNSTLSQALAAGVEQAETAVQFATLLFWLTLVFCGILVTPDALPRFWIFMYRISPQTYLMNGLVLAGLANTEINCSPTDALQIDMLPNNATSCGSYLAEYVTTHGGYVINPEAATGS</sequence>
<name>A0ACC2IE39_9PEZI</name>
<dbReference type="Proteomes" id="UP001153334">
    <property type="component" value="Unassembled WGS sequence"/>
</dbReference>
<gene>
    <name evidence="1" type="ORF">ONZ43_g5165</name>
</gene>
<evidence type="ECO:0000313" key="1">
    <source>
        <dbReference type="EMBL" id="KAJ8113402.1"/>
    </source>
</evidence>
<dbReference type="EMBL" id="JAPESX010001533">
    <property type="protein sequence ID" value="KAJ8113402.1"/>
    <property type="molecule type" value="Genomic_DNA"/>
</dbReference>
<protein>
    <submittedName>
        <fullName evidence="1">Uncharacterized protein</fullName>
    </submittedName>
</protein>
<accession>A0ACC2IE39</accession>
<organism evidence="1 2">
    <name type="scientific">Nemania bipapillata</name>
    <dbReference type="NCBI Taxonomy" id="110536"/>
    <lineage>
        <taxon>Eukaryota</taxon>
        <taxon>Fungi</taxon>
        <taxon>Dikarya</taxon>
        <taxon>Ascomycota</taxon>
        <taxon>Pezizomycotina</taxon>
        <taxon>Sordariomycetes</taxon>
        <taxon>Xylariomycetidae</taxon>
        <taxon>Xylariales</taxon>
        <taxon>Xylariaceae</taxon>
        <taxon>Nemania</taxon>
    </lineage>
</organism>
<comment type="caution">
    <text evidence="1">The sequence shown here is derived from an EMBL/GenBank/DDBJ whole genome shotgun (WGS) entry which is preliminary data.</text>
</comment>
<keyword evidence="2" id="KW-1185">Reference proteome</keyword>
<reference evidence="1" key="1">
    <citation type="submission" date="2022-11" db="EMBL/GenBank/DDBJ databases">
        <title>Genome Sequence of Nemania bipapillata.</title>
        <authorList>
            <person name="Buettner E."/>
        </authorList>
    </citation>
    <scope>NUCLEOTIDE SEQUENCE</scope>
    <source>
        <strain evidence="1">CP14</strain>
    </source>
</reference>